<feature type="coiled-coil region" evidence="1">
    <location>
        <begin position="28"/>
        <end position="55"/>
    </location>
</feature>
<dbReference type="AlphaFoldDB" id="A0A8H7LQX1"/>
<reference evidence="3" key="1">
    <citation type="submission" date="2020-09" db="EMBL/GenBank/DDBJ databases">
        <title>Comparative genome analyses of four rice-infecting Rhizoctonia solani isolates reveal extensive enrichment of homogalacturonan modification genes.</title>
        <authorList>
            <person name="Lee D.-Y."/>
            <person name="Jeon J."/>
            <person name="Kim K.-T."/>
            <person name="Cheong K."/>
            <person name="Song H."/>
            <person name="Choi G."/>
            <person name="Ko J."/>
            <person name="Opiyo S.O."/>
            <person name="Zuo S."/>
            <person name="Madhav S."/>
            <person name="Lee Y.-H."/>
            <person name="Wang G.-L."/>
        </authorList>
    </citation>
    <scope>NUCLEOTIDE SEQUENCE</scope>
    <source>
        <strain evidence="3">AG1-IA WGL</strain>
    </source>
</reference>
<evidence type="ECO:0000256" key="1">
    <source>
        <dbReference type="SAM" id="Coils"/>
    </source>
</evidence>
<dbReference type="SUPFAM" id="SSF58100">
    <property type="entry name" value="Bacterial hemolysins"/>
    <property type="match status" value="1"/>
</dbReference>
<keyword evidence="1" id="KW-0175">Coiled coil</keyword>
<comment type="caution">
    <text evidence="3">The sequence shown here is derived from an EMBL/GenBank/DDBJ whole genome shotgun (WGS) entry which is preliminary data.</text>
</comment>
<keyword evidence="2" id="KW-0812">Transmembrane</keyword>
<name>A0A8H7LQX1_9AGAM</name>
<keyword evidence="2" id="KW-1133">Transmembrane helix</keyword>
<feature type="coiled-coil region" evidence="1">
    <location>
        <begin position="120"/>
        <end position="157"/>
    </location>
</feature>
<organism evidence="3 4">
    <name type="scientific">Rhizoctonia solani</name>
    <dbReference type="NCBI Taxonomy" id="456999"/>
    <lineage>
        <taxon>Eukaryota</taxon>
        <taxon>Fungi</taxon>
        <taxon>Dikarya</taxon>
        <taxon>Basidiomycota</taxon>
        <taxon>Agaricomycotina</taxon>
        <taxon>Agaricomycetes</taxon>
        <taxon>Cantharellales</taxon>
        <taxon>Ceratobasidiaceae</taxon>
        <taxon>Rhizoctonia</taxon>
    </lineage>
</organism>
<dbReference type="EMBL" id="JACYCD010000251">
    <property type="protein sequence ID" value="KAF8698552.1"/>
    <property type="molecule type" value="Genomic_DNA"/>
</dbReference>
<evidence type="ECO:0000256" key="2">
    <source>
        <dbReference type="SAM" id="Phobius"/>
    </source>
</evidence>
<protein>
    <submittedName>
        <fullName evidence="3">Uncharacterized protein</fullName>
    </submittedName>
</protein>
<evidence type="ECO:0000313" key="3">
    <source>
        <dbReference type="EMBL" id="KAF8698552.1"/>
    </source>
</evidence>
<keyword evidence="2" id="KW-0472">Membrane</keyword>
<evidence type="ECO:0000313" key="4">
    <source>
        <dbReference type="Proteomes" id="UP000602905"/>
    </source>
</evidence>
<feature type="non-terminal residue" evidence="3">
    <location>
        <position position="1"/>
    </location>
</feature>
<dbReference type="Gene3D" id="1.20.1170.10">
    <property type="match status" value="1"/>
</dbReference>
<feature type="transmembrane region" description="Helical" evidence="2">
    <location>
        <begin position="63"/>
        <end position="91"/>
    </location>
</feature>
<proteinExistence type="predicted"/>
<gene>
    <name evidence="3" type="ORF">RHS03_07544</name>
</gene>
<accession>A0A8H7LQX1</accession>
<dbReference type="Proteomes" id="UP000602905">
    <property type="component" value="Unassembled WGS sequence"/>
</dbReference>
<sequence>MHSAKLFQPKKEILKFIRGFTQYATRQGQELNESIAQAQKDLELLKEQLKDLHTKMVKTGMDIAFAVFGVVFGAVTATAAAGPIGFFTALVRLALLKKLIILTHFNLFKAAGIRTIAPDIALLKKTLDDKKAKQEELNTAQQTFDRLNTKMNKLDKVVIMFKEQRKDINTICAHIGCLDAVWQLLAYNVKEFRDTLTRTAHTTLKHKTVSHLAWGSVTL</sequence>